<feature type="compositionally biased region" description="Polar residues" evidence="9">
    <location>
        <begin position="44"/>
        <end position="62"/>
    </location>
</feature>
<feature type="region of interest" description="Disordered" evidence="9">
    <location>
        <begin position="465"/>
        <end position="542"/>
    </location>
</feature>
<sequence length="542" mass="60928">PRKVSAAVRTRRISEPSLDPETKEDVEPAHLTVQGLPSHRRKNSTLSISSFANPNALSTSSRKTTRAAAQCSVVPDDTMQDKPEDYLRYLSNLSTVTVTNNGREFRDVPAYLQQFEMSRRGTSTISMSQPVRRRMSIQEQAAPLPTIPETPKKPPNKIKQTVCCALSRHREFGFRHVILALALAAYAVAGMFMFHAIEVPFERQNVIATRDALNNAFNILAHDFEIAATIPNVNRTLLLKKAYLTLIKIDGKYTGSTFYKLEERDYPLWTWTYGTAYFFAFTLYSTVGYGSIAPSTELGRLVVIPYTAIGFPFALVIVRYIGSSLLVYITRAYAKLLLQIRQARGYEPSSNEGIRLPCKVAFLMSFSWVFITALLVRAYDTWLGPDPTFSVFHSFYFCFLSYAAVGLGDIMPTNYGHAPLVVIFIMCCMPFMRVINRVLYVGIEHRMFGTVSIVEDALDRCAPEEQRGGVNTVSGTVEASNGGNSLSTLDEDYSEDEEDSEEREEHRIHDELRNNFTVHPSSTDTPHIQPQNENQTANQAKQ</sequence>
<feature type="transmembrane region" description="Helical" evidence="10">
    <location>
        <begin position="268"/>
        <end position="289"/>
    </location>
</feature>
<feature type="transmembrane region" description="Helical" evidence="10">
    <location>
        <begin position="301"/>
        <end position="321"/>
    </location>
</feature>
<evidence type="ECO:0000256" key="4">
    <source>
        <dbReference type="ARBA" id="ARBA00022989"/>
    </source>
</evidence>
<dbReference type="FunFam" id="1.10.287.70:FF:000151">
    <property type="entry name" value="TWiK family of potassium channels"/>
    <property type="match status" value="1"/>
</dbReference>
<evidence type="ECO:0000256" key="2">
    <source>
        <dbReference type="ARBA" id="ARBA00022448"/>
    </source>
</evidence>
<dbReference type="AlphaFoldDB" id="A0A2A6CPA9"/>
<evidence type="ECO:0000259" key="11">
    <source>
        <dbReference type="Pfam" id="PF07885"/>
    </source>
</evidence>
<feature type="domain" description="Potassium channel" evidence="11">
    <location>
        <begin position="255"/>
        <end position="324"/>
    </location>
</feature>
<feature type="compositionally biased region" description="Basic and acidic residues" evidence="9">
    <location>
        <begin position="503"/>
        <end position="513"/>
    </location>
</feature>
<proteinExistence type="inferred from homology"/>
<keyword evidence="6 10" id="KW-0472">Membrane</keyword>
<feature type="transmembrane region" description="Helical" evidence="10">
    <location>
        <begin position="360"/>
        <end position="379"/>
    </location>
</feature>
<dbReference type="Pfam" id="PF07885">
    <property type="entry name" value="Ion_trans_2"/>
    <property type="match status" value="2"/>
</dbReference>
<dbReference type="PANTHER" id="PTHR11003:SF269">
    <property type="entry name" value="POTASSIUM CHANNEL DOMAIN-CONTAINING PROTEIN"/>
    <property type="match status" value="1"/>
</dbReference>
<dbReference type="OrthoDB" id="5811229at2759"/>
<evidence type="ECO:0000313" key="13">
    <source>
        <dbReference type="Proteomes" id="UP000005239"/>
    </source>
</evidence>
<evidence type="ECO:0000256" key="1">
    <source>
        <dbReference type="ARBA" id="ARBA00004141"/>
    </source>
</evidence>
<dbReference type="Gene3D" id="1.10.287.70">
    <property type="match status" value="1"/>
</dbReference>
<evidence type="ECO:0000313" key="12">
    <source>
        <dbReference type="EnsemblMetazoa" id="PPA16408.1"/>
    </source>
</evidence>
<accession>A0A8R1YH82</accession>
<dbReference type="EnsemblMetazoa" id="PPA16408.1">
    <property type="protein sequence ID" value="PPA16408.1"/>
    <property type="gene ID" value="WBGene00105962"/>
</dbReference>
<feature type="transmembrane region" description="Helical" evidence="10">
    <location>
        <begin position="417"/>
        <end position="436"/>
    </location>
</feature>
<gene>
    <name evidence="12" type="primary">WBGene00105962</name>
</gene>
<name>A0A2A6CPA9_PRIPA</name>
<dbReference type="InterPro" id="IPR013099">
    <property type="entry name" value="K_chnl_dom"/>
</dbReference>
<evidence type="ECO:0000256" key="6">
    <source>
        <dbReference type="ARBA" id="ARBA00023136"/>
    </source>
</evidence>
<organism evidence="12 13">
    <name type="scientific">Pristionchus pacificus</name>
    <name type="common">Parasitic nematode worm</name>
    <dbReference type="NCBI Taxonomy" id="54126"/>
    <lineage>
        <taxon>Eukaryota</taxon>
        <taxon>Metazoa</taxon>
        <taxon>Ecdysozoa</taxon>
        <taxon>Nematoda</taxon>
        <taxon>Chromadorea</taxon>
        <taxon>Rhabditida</taxon>
        <taxon>Rhabditina</taxon>
        <taxon>Diplogasteromorpha</taxon>
        <taxon>Diplogasteroidea</taxon>
        <taxon>Neodiplogasteridae</taxon>
        <taxon>Pristionchus</taxon>
    </lineage>
</organism>
<keyword evidence="2 8" id="KW-0813">Transport</keyword>
<comment type="similarity">
    <text evidence="8">Belongs to the two pore domain potassium channel (TC 1.A.1.8) family.</text>
</comment>
<feature type="compositionally biased region" description="Polar residues" evidence="9">
    <location>
        <begin position="514"/>
        <end position="542"/>
    </location>
</feature>
<dbReference type="PANTHER" id="PTHR11003">
    <property type="entry name" value="POTASSIUM CHANNEL, SUBFAMILY K"/>
    <property type="match status" value="1"/>
</dbReference>
<keyword evidence="4 10" id="KW-1133">Transmembrane helix</keyword>
<evidence type="ECO:0000256" key="3">
    <source>
        <dbReference type="ARBA" id="ARBA00022692"/>
    </source>
</evidence>
<feature type="compositionally biased region" description="Polar residues" evidence="9">
    <location>
        <begin position="469"/>
        <end position="488"/>
    </location>
</feature>
<feature type="transmembrane region" description="Helical" evidence="10">
    <location>
        <begin position="177"/>
        <end position="197"/>
    </location>
</feature>
<evidence type="ECO:0000256" key="8">
    <source>
        <dbReference type="RuleBase" id="RU003857"/>
    </source>
</evidence>
<keyword evidence="3 8" id="KW-0812">Transmembrane</keyword>
<feature type="compositionally biased region" description="Acidic residues" evidence="9">
    <location>
        <begin position="489"/>
        <end position="502"/>
    </location>
</feature>
<feature type="domain" description="Potassium channel" evidence="11">
    <location>
        <begin position="388"/>
        <end position="433"/>
    </location>
</feature>
<dbReference type="Proteomes" id="UP000005239">
    <property type="component" value="Unassembled WGS sequence"/>
</dbReference>
<evidence type="ECO:0000256" key="5">
    <source>
        <dbReference type="ARBA" id="ARBA00023065"/>
    </source>
</evidence>
<reference evidence="13" key="1">
    <citation type="journal article" date="2008" name="Nat. Genet.">
        <title>The Pristionchus pacificus genome provides a unique perspective on nematode lifestyle and parasitism.</title>
        <authorList>
            <person name="Dieterich C."/>
            <person name="Clifton S.W."/>
            <person name="Schuster L.N."/>
            <person name="Chinwalla A."/>
            <person name="Delehaunty K."/>
            <person name="Dinkelacker I."/>
            <person name="Fulton L."/>
            <person name="Fulton R."/>
            <person name="Godfrey J."/>
            <person name="Minx P."/>
            <person name="Mitreva M."/>
            <person name="Roeseler W."/>
            <person name="Tian H."/>
            <person name="Witte H."/>
            <person name="Yang S.P."/>
            <person name="Wilson R.K."/>
            <person name="Sommer R.J."/>
        </authorList>
    </citation>
    <scope>NUCLEOTIDE SEQUENCE [LARGE SCALE GENOMIC DNA]</scope>
    <source>
        <strain evidence="13">PS312</strain>
    </source>
</reference>
<dbReference type="GO" id="GO:0071805">
    <property type="term" value="P:potassium ion transmembrane transport"/>
    <property type="evidence" value="ECO:0000318"/>
    <property type="project" value="GO_Central"/>
</dbReference>
<dbReference type="GO" id="GO:0022841">
    <property type="term" value="F:potassium ion leak channel activity"/>
    <property type="evidence" value="ECO:0000318"/>
    <property type="project" value="GO_Central"/>
</dbReference>
<keyword evidence="5 8" id="KW-0406">Ion transport</keyword>
<comment type="subcellular location">
    <subcellularLocation>
        <location evidence="1">Membrane</location>
        <topology evidence="1">Multi-pass membrane protein</topology>
    </subcellularLocation>
</comment>
<keyword evidence="13" id="KW-1185">Reference proteome</keyword>
<dbReference type="GO" id="GO:0005886">
    <property type="term" value="C:plasma membrane"/>
    <property type="evidence" value="ECO:0000318"/>
    <property type="project" value="GO_Central"/>
</dbReference>
<dbReference type="GO" id="GO:0015271">
    <property type="term" value="F:outward rectifier potassium channel activity"/>
    <property type="evidence" value="ECO:0000318"/>
    <property type="project" value="GO_Central"/>
</dbReference>
<reference evidence="12" key="2">
    <citation type="submission" date="2022-06" db="UniProtKB">
        <authorList>
            <consortium name="EnsemblMetazoa"/>
        </authorList>
    </citation>
    <scope>IDENTIFICATION</scope>
    <source>
        <strain evidence="12">PS312</strain>
    </source>
</reference>
<evidence type="ECO:0000256" key="9">
    <source>
        <dbReference type="SAM" id="MobiDB-lite"/>
    </source>
</evidence>
<feature type="transmembrane region" description="Helical" evidence="10">
    <location>
        <begin position="391"/>
        <end position="411"/>
    </location>
</feature>
<protein>
    <submittedName>
        <fullName evidence="12">Ion channel</fullName>
    </submittedName>
</protein>
<accession>A0A2A6CPA9</accession>
<keyword evidence="7 8" id="KW-0407">Ion channel</keyword>
<dbReference type="InterPro" id="IPR003280">
    <property type="entry name" value="2pore_dom_K_chnl"/>
</dbReference>
<dbReference type="SUPFAM" id="SSF81324">
    <property type="entry name" value="Voltage-gated potassium channels"/>
    <property type="match status" value="2"/>
</dbReference>
<dbReference type="PRINTS" id="PR01333">
    <property type="entry name" value="2POREKCHANEL"/>
</dbReference>
<evidence type="ECO:0000256" key="10">
    <source>
        <dbReference type="SAM" id="Phobius"/>
    </source>
</evidence>
<feature type="region of interest" description="Disordered" evidence="9">
    <location>
        <begin position="1"/>
        <end position="72"/>
    </location>
</feature>
<evidence type="ECO:0000256" key="7">
    <source>
        <dbReference type="ARBA" id="ARBA00023303"/>
    </source>
</evidence>